<reference evidence="9 10" key="1">
    <citation type="submission" date="2019-03" db="EMBL/GenBank/DDBJ databases">
        <title>Draft genome sequences of novel Actinobacteria.</title>
        <authorList>
            <person name="Sahin N."/>
            <person name="Ay H."/>
            <person name="Saygin H."/>
        </authorList>
    </citation>
    <scope>NUCLEOTIDE SEQUENCE [LARGE SCALE GENOMIC DNA]</scope>
    <source>
        <strain evidence="9 10">JCM 13523</strain>
    </source>
</reference>
<evidence type="ECO:0000256" key="4">
    <source>
        <dbReference type="ARBA" id="ARBA00013244"/>
    </source>
</evidence>
<dbReference type="InterPro" id="IPR050583">
    <property type="entry name" value="Mycobacterial_A85_antigen"/>
</dbReference>
<evidence type="ECO:0000256" key="5">
    <source>
        <dbReference type="ARBA" id="ARBA00022679"/>
    </source>
</evidence>
<dbReference type="EC" id="2.3.1.122" evidence="3"/>
<keyword evidence="6" id="KW-0012">Acyltransferase</keyword>
<evidence type="ECO:0000256" key="7">
    <source>
        <dbReference type="ARBA" id="ARBA00032572"/>
    </source>
</evidence>
<keyword evidence="10" id="KW-1185">Reference proteome</keyword>
<dbReference type="Proteomes" id="UP000295124">
    <property type="component" value="Unassembled WGS sequence"/>
</dbReference>
<organism evidence="9 10">
    <name type="scientific">Kribbella antibiotica</name>
    <dbReference type="NCBI Taxonomy" id="190195"/>
    <lineage>
        <taxon>Bacteria</taxon>
        <taxon>Bacillati</taxon>
        <taxon>Actinomycetota</taxon>
        <taxon>Actinomycetes</taxon>
        <taxon>Propionibacteriales</taxon>
        <taxon>Kribbellaceae</taxon>
        <taxon>Kribbella</taxon>
    </lineage>
</organism>
<proteinExistence type="inferred from homology"/>
<dbReference type="InterPro" id="IPR000801">
    <property type="entry name" value="Esterase-like"/>
</dbReference>
<comment type="caution">
    <text evidence="9">The sequence shown here is derived from an EMBL/GenBank/DDBJ whole genome shotgun (WGS) entry which is preliminary data.</text>
</comment>
<evidence type="ECO:0000313" key="9">
    <source>
        <dbReference type="EMBL" id="TDD60427.1"/>
    </source>
</evidence>
<keyword evidence="5" id="KW-0808">Transferase</keyword>
<comment type="similarity">
    <text evidence="2">Belongs to the mycobacterial A85 antigen family.</text>
</comment>
<gene>
    <name evidence="9" type="ORF">E1263_10890</name>
</gene>
<dbReference type="PANTHER" id="PTHR48098">
    <property type="entry name" value="ENTEROCHELIN ESTERASE-RELATED"/>
    <property type="match status" value="1"/>
</dbReference>
<evidence type="ECO:0000256" key="8">
    <source>
        <dbReference type="ARBA" id="ARBA00048109"/>
    </source>
</evidence>
<name>A0A4V2YQ21_9ACTN</name>
<dbReference type="Pfam" id="PF00756">
    <property type="entry name" value="Esterase"/>
    <property type="match status" value="1"/>
</dbReference>
<dbReference type="GO" id="GO:0050348">
    <property type="term" value="F:trehalose O-mycolyltransferase activity"/>
    <property type="evidence" value="ECO:0007669"/>
    <property type="project" value="UniProtKB-EC"/>
</dbReference>
<dbReference type="OrthoDB" id="3210113at2"/>
<comment type="catalytic activity">
    <reaction evidence="8">
        <text>an acyl-CoA + a 1,2-diacyl-sn-glycerol = a triacyl-sn-glycerol + CoA</text>
        <dbReference type="Rhea" id="RHEA:10868"/>
        <dbReference type="ChEBI" id="CHEBI:17815"/>
        <dbReference type="ChEBI" id="CHEBI:57287"/>
        <dbReference type="ChEBI" id="CHEBI:58342"/>
        <dbReference type="ChEBI" id="CHEBI:64615"/>
        <dbReference type="EC" id="2.3.1.20"/>
    </reaction>
</comment>
<dbReference type="Gene3D" id="3.40.50.1820">
    <property type="entry name" value="alpha/beta hydrolase"/>
    <property type="match status" value="1"/>
</dbReference>
<sequence>MRLSRRALLSTGAAAGVAGLAGVVGLETGVLPGRARVHDVLGLTGPDGVIPDVPAGPVVSGTFDSFGRRTKVGYSIICPDGYQLSDHLPVVLVLHGRGGDHTSAIRDLGIDRYLTAAVRAGTTPFALATVDGGSDTYWHRRVSDEDPGFMLDQEFLPLLANRGIDTAQYGVLGWSMGGYGALLYTALHAWQRRVRPGARAVAVGALSPAVWRRYEDVAPGAFDSREDFDGGQLFGRQVSLRDVAVRIDCGRDDPFAGAAAELRKELQTAGGQQAGAHTQGYWRRMLPAQLAFLGGRLGS</sequence>
<dbReference type="GO" id="GO:0004144">
    <property type="term" value="F:diacylglycerol O-acyltransferase activity"/>
    <property type="evidence" value="ECO:0007669"/>
    <property type="project" value="UniProtKB-EC"/>
</dbReference>
<dbReference type="PROSITE" id="PS51318">
    <property type="entry name" value="TAT"/>
    <property type="match status" value="1"/>
</dbReference>
<evidence type="ECO:0000256" key="2">
    <source>
        <dbReference type="ARBA" id="ARBA00005874"/>
    </source>
</evidence>
<dbReference type="RefSeq" id="WP_132167109.1">
    <property type="nucleotide sequence ID" value="NZ_SMKX01000024.1"/>
</dbReference>
<dbReference type="SUPFAM" id="SSF53474">
    <property type="entry name" value="alpha/beta-Hydrolases"/>
    <property type="match status" value="1"/>
</dbReference>
<dbReference type="AlphaFoldDB" id="A0A4V2YQ21"/>
<dbReference type="InterPro" id="IPR029058">
    <property type="entry name" value="AB_hydrolase_fold"/>
</dbReference>
<dbReference type="PANTHER" id="PTHR48098:SF1">
    <property type="entry name" value="DIACYLGLYCEROL ACYLTRANSFERASE_MYCOLYLTRANSFERASE AG85A"/>
    <property type="match status" value="1"/>
</dbReference>
<evidence type="ECO:0000256" key="1">
    <source>
        <dbReference type="ARBA" id="ARBA00000697"/>
    </source>
</evidence>
<evidence type="ECO:0000256" key="6">
    <source>
        <dbReference type="ARBA" id="ARBA00023315"/>
    </source>
</evidence>
<dbReference type="EC" id="2.3.1.20" evidence="4"/>
<dbReference type="InterPro" id="IPR006311">
    <property type="entry name" value="TAT_signal"/>
</dbReference>
<evidence type="ECO:0000313" key="10">
    <source>
        <dbReference type="Proteomes" id="UP000295124"/>
    </source>
</evidence>
<protein>
    <recommendedName>
        <fullName evidence="7">Acyl-CoA:diacylglycerol acyltransferase</fullName>
        <ecNumber evidence="3">2.3.1.122</ecNumber>
        <ecNumber evidence="4">2.3.1.20</ecNumber>
    </recommendedName>
</protein>
<dbReference type="EMBL" id="SMKX01000024">
    <property type="protein sequence ID" value="TDD60427.1"/>
    <property type="molecule type" value="Genomic_DNA"/>
</dbReference>
<comment type="catalytic activity">
    <reaction evidence="1">
        <text>2 alpha,alpha'-trehalose 6-mycolate = alpha,alpha'-trehalose 6,6'-bismycolate + alpha,alpha-trehalose</text>
        <dbReference type="Rhea" id="RHEA:23472"/>
        <dbReference type="ChEBI" id="CHEBI:16551"/>
        <dbReference type="ChEBI" id="CHEBI:18195"/>
        <dbReference type="ChEBI" id="CHEBI:18234"/>
        <dbReference type="EC" id="2.3.1.122"/>
    </reaction>
</comment>
<evidence type="ECO:0000256" key="3">
    <source>
        <dbReference type="ARBA" id="ARBA00012820"/>
    </source>
</evidence>
<accession>A0A4V2YQ21</accession>